<protein>
    <submittedName>
        <fullName evidence="1">Uncharacterized protein</fullName>
    </submittedName>
</protein>
<evidence type="ECO:0000313" key="1">
    <source>
        <dbReference type="EMBL" id="MFC5627945.1"/>
    </source>
</evidence>
<dbReference type="RefSeq" id="WP_270896134.1">
    <property type="nucleotide sequence ID" value="NZ_JBHSPF010000015.1"/>
</dbReference>
<evidence type="ECO:0000313" key="2">
    <source>
        <dbReference type="Proteomes" id="UP001596143"/>
    </source>
</evidence>
<reference evidence="2" key="1">
    <citation type="journal article" date="2019" name="Int. J. Syst. Evol. Microbiol.">
        <title>The Global Catalogue of Microorganisms (GCM) 10K type strain sequencing project: providing services to taxonomists for standard genome sequencing and annotation.</title>
        <authorList>
            <consortium name="The Broad Institute Genomics Platform"/>
            <consortium name="The Broad Institute Genome Sequencing Center for Infectious Disease"/>
            <person name="Wu L."/>
            <person name="Ma J."/>
        </authorList>
    </citation>
    <scope>NUCLEOTIDE SEQUENCE [LARGE SCALE GENOMIC DNA]</scope>
    <source>
        <strain evidence="2">CGMCC 1.15790</strain>
    </source>
</reference>
<proteinExistence type="predicted"/>
<comment type="caution">
    <text evidence="1">The sequence shown here is derived from an EMBL/GenBank/DDBJ whole genome shotgun (WGS) entry which is preliminary data.</text>
</comment>
<dbReference type="Proteomes" id="UP001596143">
    <property type="component" value="Unassembled WGS sequence"/>
</dbReference>
<dbReference type="EMBL" id="JBHSPF010000015">
    <property type="protein sequence ID" value="MFC5627945.1"/>
    <property type="molecule type" value="Genomic_DNA"/>
</dbReference>
<gene>
    <name evidence="1" type="ORF">ACFPTR_03420</name>
</gene>
<accession>A0ABW0U3B1</accession>
<name>A0ABW0U3B1_9BACI</name>
<sequence>MDVKITLFESSQYTDYSFENALKRELAKSNRNILSFQSTKKRERVGFRKKDMIEVNIQIDGEEIQNPDEFNETVAKAVTEAANHVSLDIYGIE</sequence>
<keyword evidence="2" id="KW-1185">Reference proteome</keyword>
<organism evidence="1 2">
    <name type="scientific">Aliibacillus thermotolerans</name>
    <dbReference type="NCBI Taxonomy" id="1834418"/>
    <lineage>
        <taxon>Bacteria</taxon>
        <taxon>Bacillati</taxon>
        <taxon>Bacillota</taxon>
        <taxon>Bacilli</taxon>
        <taxon>Bacillales</taxon>
        <taxon>Bacillaceae</taxon>
        <taxon>Aliibacillus</taxon>
    </lineage>
</organism>